<evidence type="ECO:0000313" key="3">
    <source>
        <dbReference type="EMBL" id="OKL63661.1"/>
    </source>
</evidence>
<dbReference type="RefSeq" id="XP_020123782.1">
    <property type="nucleotide sequence ID" value="XM_020260186.1"/>
</dbReference>
<accession>A0A225APW1</accession>
<name>A0A225APW1_TALAT</name>
<feature type="transmembrane region" description="Helical" evidence="2">
    <location>
        <begin position="209"/>
        <end position="231"/>
    </location>
</feature>
<gene>
    <name evidence="3" type="ORF">UA08_00386</name>
</gene>
<evidence type="ECO:0000313" key="4">
    <source>
        <dbReference type="Proteomes" id="UP000214365"/>
    </source>
</evidence>
<dbReference type="EMBL" id="LFMY01000001">
    <property type="protein sequence ID" value="OKL63661.1"/>
    <property type="molecule type" value="Genomic_DNA"/>
</dbReference>
<proteinExistence type="predicted"/>
<comment type="caution">
    <text evidence="3">The sequence shown here is derived from an EMBL/GenBank/DDBJ whole genome shotgun (WGS) entry which is preliminary data.</text>
</comment>
<evidence type="ECO:0000256" key="1">
    <source>
        <dbReference type="SAM" id="MobiDB-lite"/>
    </source>
</evidence>
<keyword evidence="2" id="KW-1133">Transmembrane helix</keyword>
<reference evidence="3 4" key="1">
    <citation type="submission" date="2015-06" db="EMBL/GenBank/DDBJ databases">
        <title>Talaromyces atroroseus IBT 11181 draft genome.</title>
        <authorList>
            <person name="Rasmussen K.B."/>
            <person name="Rasmussen S."/>
            <person name="Petersen B."/>
            <person name="Sicheritz-Ponten T."/>
            <person name="Mortensen U.H."/>
            <person name="Thrane U."/>
        </authorList>
    </citation>
    <scope>NUCLEOTIDE SEQUENCE [LARGE SCALE GENOMIC DNA]</scope>
    <source>
        <strain evidence="3 4">IBT 11181</strain>
    </source>
</reference>
<keyword evidence="2" id="KW-0472">Membrane</keyword>
<sequence>MTTTTPTIPALTTVFTPAASCLTDIYNLTTTIDETPWNYIQLGPTPTSNNDCYPPQFTPATTAYYSPGICPSGYIMACSNIVSINSVSETRATCCPSQYTCQNENAAGWPWYPTELCTYGGTATGTYLVTAPSSTATYIGGPKFNAYGISIRWQLDDVVTQTTFSSSSSFSSSLSSTITSSPTLSLNTSTPESTSTSTSNTGLSTAAKAGIGIGTSIGIILILFGMAYLIYRRKKRIASTATKHNHMSSYPKPLPNPNIYEQGELEDTQRRLYPHELDSKNMSTLAELSSESRFI</sequence>
<evidence type="ECO:0000256" key="2">
    <source>
        <dbReference type="SAM" id="Phobius"/>
    </source>
</evidence>
<dbReference type="AlphaFoldDB" id="A0A225APW1"/>
<dbReference type="OrthoDB" id="4770059at2759"/>
<organism evidence="3 4">
    <name type="scientific">Talaromyces atroroseus</name>
    <dbReference type="NCBI Taxonomy" id="1441469"/>
    <lineage>
        <taxon>Eukaryota</taxon>
        <taxon>Fungi</taxon>
        <taxon>Dikarya</taxon>
        <taxon>Ascomycota</taxon>
        <taxon>Pezizomycotina</taxon>
        <taxon>Eurotiomycetes</taxon>
        <taxon>Eurotiomycetidae</taxon>
        <taxon>Eurotiales</taxon>
        <taxon>Trichocomaceae</taxon>
        <taxon>Talaromyces</taxon>
        <taxon>Talaromyces sect. Trachyspermi</taxon>
    </lineage>
</organism>
<keyword evidence="4" id="KW-1185">Reference proteome</keyword>
<dbReference type="Proteomes" id="UP000214365">
    <property type="component" value="Unassembled WGS sequence"/>
</dbReference>
<feature type="region of interest" description="Disordered" evidence="1">
    <location>
        <begin position="166"/>
        <end position="201"/>
    </location>
</feature>
<keyword evidence="2" id="KW-0812">Transmembrane</keyword>
<evidence type="ECO:0008006" key="5">
    <source>
        <dbReference type="Google" id="ProtNLM"/>
    </source>
</evidence>
<protein>
    <recommendedName>
        <fullName evidence="5">Mid2 domain-containing protein</fullName>
    </recommendedName>
</protein>
<dbReference type="STRING" id="1441469.A0A225APW1"/>
<dbReference type="GeneID" id="31000141"/>